<keyword evidence="2 8" id="KW-0132">Cell division</keyword>
<dbReference type="InterPro" id="IPR005761">
    <property type="entry name" value="UDP-N-AcMur-Glu-dNH2Pim_ligase"/>
</dbReference>
<keyword evidence="6 8" id="KW-0961">Cell wall biogenesis/degradation</keyword>
<dbReference type="UniPathway" id="UPA00219"/>
<dbReference type="HAMAP" id="MF_00208">
    <property type="entry name" value="MurE"/>
    <property type="match status" value="1"/>
</dbReference>
<feature type="modified residue" description="N6-carboxylysine" evidence="7">
    <location>
        <position position="222"/>
    </location>
</feature>
<dbReference type="InterPro" id="IPR036615">
    <property type="entry name" value="Mur_ligase_C_dom_sf"/>
</dbReference>
<dbReference type="GO" id="GO:0071555">
    <property type="term" value="P:cell wall organization"/>
    <property type="evidence" value="ECO:0007669"/>
    <property type="project" value="UniProtKB-KW"/>
</dbReference>
<reference evidence="14" key="1">
    <citation type="submission" date="2021-02" db="EMBL/GenBank/DDBJ databases">
        <title>Thiocyanate and organic carbon inputs drive convergent selection for specific autotrophic Afipia and Thiobacillus strains within complex microbiomes.</title>
        <authorList>
            <person name="Huddy R.J."/>
            <person name="Sachdeva R."/>
            <person name="Kadzinga F."/>
            <person name="Kantor R.S."/>
            <person name="Harrison S.T.L."/>
            <person name="Banfield J.F."/>
        </authorList>
    </citation>
    <scope>NUCLEOTIDE SEQUENCE</scope>
    <source>
        <strain evidence="14">SCN18_13_7_16_R3_B_64_19</strain>
    </source>
</reference>
<dbReference type="GO" id="GO:0008765">
    <property type="term" value="F:UDP-N-acetylmuramoylalanyl-D-glutamate-2,6-diaminopimelate ligase activity"/>
    <property type="evidence" value="ECO:0007669"/>
    <property type="project" value="UniProtKB-UniRule"/>
</dbReference>
<dbReference type="Gene3D" id="3.90.190.20">
    <property type="entry name" value="Mur ligase, C-terminal domain"/>
    <property type="match status" value="2"/>
</dbReference>
<evidence type="ECO:0000259" key="12">
    <source>
        <dbReference type="Pfam" id="PF02875"/>
    </source>
</evidence>
<keyword evidence="8" id="KW-0547">Nucleotide-binding</keyword>
<dbReference type="NCBIfam" id="TIGR01143">
    <property type="entry name" value="murF"/>
    <property type="match status" value="1"/>
</dbReference>
<accession>A0A8I1SWP4</accession>
<dbReference type="HAMAP" id="MF_02019">
    <property type="entry name" value="MurF"/>
    <property type="match status" value="1"/>
</dbReference>
<dbReference type="EMBL" id="JAFKMR010000013">
    <property type="protein sequence ID" value="MBN8743799.1"/>
    <property type="molecule type" value="Genomic_DNA"/>
</dbReference>
<feature type="binding site" evidence="7">
    <location>
        <position position="467"/>
    </location>
    <ligand>
        <name>meso-2,6-diaminopimelate</name>
        <dbReference type="ChEBI" id="CHEBI:57791"/>
    </ligand>
</feature>
<feature type="domain" description="Mur ligase central" evidence="13">
    <location>
        <begin position="602"/>
        <end position="797"/>
    </location>
</feature>
<comment type="similarity">
    <text evidence="1 7">Belongs to the MurCDEF family. MurE subfamily.</text>
</comment>
<evidence type="ECO:0000256" key="1">
    <source>
        <dbReference type="ARBA" id="ARBA00005898"/>
    </source>
</evidence>
<dbReference type="GO" id="GO:0008360">
    <property type="term" value="P:regulation of cell shape"/>
    <property type="evidence" value="ECO:0007669"/>
    <property type="project" value="UniProtKB-KW"/>
</dbReference>
<evidence type="ECO:0000256" key="8">
    <source>
        <dbReference type="HAMAP-Rule" id="MF_02019"/>
    </source>
</evidence>
<comment type="pathway">
    <text evidence="8 9">Cell wall biogenesis; peptidoglycan biosynthesis.</text>
</comment>
<keyword evidence="5 8" id="KW-0131">Cell cycle</keyword>
<evidence type="ECO:0000256" key="9">
    <source>
        <dbReference type="RuleBase" id="RU004135"/>
    </source>
</evidence>
<dbReference type="InterPro" id="IPR004101">
    <property type="entry name" value="Mur_ligase_C"/>
</dbReference>
<comment type="catalytic activity">
    <reaction evidence="8 10">
        <text>D-alanyl-D-alanine + UDP-N-acetyl-alpha-D-muramoyl-L-alanyl-gamma-D-glutamyl-meso-2,6-diaminopimelate + ATP = UDP-N-acetyl-alpha-D-muramoyl-L-alanyl-gamma-D-glutamyl-meso-2,6-diaminopimeloyl-D-alanyl-D-alanine + ADP + phosphate + H(+)</text>
        <dbReference type="Rhea" id="RHEA:28374"/>
        <dbReference type="ChEBI" id="CHEBI:15378"/>
        <dbReference type="ChEBI" id="CHEBI:30616"/>
        <dbReference type="ChEBI" id="CHEBI:43474"/>
        <dbReference type="ChEBI" id="CHEBI:57822"/>
        <dbReference type="ChEBI" id="CHEBI:61386"/>
        <dbReference type="ChEBI" id="CHEBI:83905"/>
        <dbReference type="ChEBI" id="CHEBI:456216"/>
        <dbReference type="EC" id="6.3.2.10"/>
    </reaction>
</comment>
<feature type="binding site" evidence="7">
    <location>
        <position position="388"/>
    </location>
    <ligand>
        <name>meso-2,6-diaminopimelate</name>
        <dbReference type="ChEBI" id="CHEBI:57791"/>
    </ligand>
</feature>
<dbReference type="GO" id="GO:0009252">
    <property type="term" value="P:peptidoglycan biosynthetic process"/>
    <property type="evidence" value="ECO:0007669"/>
    <property type="project" value="UniProtKB-UniRule"/>
</dbReference>
<dbReference type="NCBIfam" id="TIGR01085">
    <property type="entry name" value="murE"/>
    <property type="match status" value="1"/>
</dbReference>
<feature type="domain" description="Mur ligase central" evidence="13">
    <location>
        <begin position="111"/>
        <end position="313"/>
    </location>
</feature>
<dbReference type="Pfam" id="PF02875">
    <property type="entry name" value="Mur_ligase_C"/>
    <property type="match status" value="2"/>
</dbReference>
<dbReference type="PANTHER" id="PTHR23135">
    <property type="entry name" value="MUR LIGASE FAMILY MEMBER"/>
    <property type="match status" value="1"/>
</dbReference>
<gene>
    <name evidence="8 14" type="primary">murF</name>
    <name evidence="7" type="synonym">murE</name>
    <name evidence="14" type="ORF">J0I24_05775</name>
</gene>
<evidence type="ECO:0000256" key="2">
    <source>
        <dbReference type="ARBA" id="ARBA00022618"/>
    </source>
</evidence>
<dbReference type="NCBIfam" id="NF008896">
    <property type="entry name" value="PRK11929.1"/>
    <property type="match status" value="1"/>
</dbReference>
<dbReference type="Pfam" id="PF01225">
    <property type="entry name" value="Mur_ligase"/>
    <property type="match status" value="1"/>
</dbReference>
<feature type="binding site" evidence="7">
    <location>
        <position position="182"/>
    </location>
    <ligand>
        <name>UDP-N-acetyl-alpha-D-muramoyl-L-alanyl-D-glutamate</name>
        <dbReference type="ChEBI" id="CHEBI:83900"/>
    </ligand>
</feature>
<dbReference type="InterPro" id="IPR036565">
    <property type="entry name" value="Mur-like_cat_sf"/>
</dbReference>
<dbReference type="Gene3D" id="3.40.1190.10">
    <property type="entry name" value="Mur-like, catalytic domain"/>
    <property type="match status" value="2"/>
</dbReference>
<dbReference type="InterPro" id="IPR000713">
    <property type="entry name" value="Mur_ligase_N"/>
</dbReference>
<feature type="binding site" evidence="7">
    <location>
        <begin position="155"/>
        <end position="156"/>
    </location>
    <ligand>
        <name>UDP-N-acetyl-alpha-D-muramoyl-L-alanyl-D-glutamate</name>
        <dbReference type="ChEBI" id="CHEBI:83900"/>
    </ligand>
</feature>
<dbReference type="Gene3D" id="3.40.1390.10">
    <property type="entry name" value="MurE/MurF, N-terminal domain"/>
    <property type="match status" value="2"/>
</dbReference>
<dbReference type="GO" id="GO:0051301">
    <property type="term" value="P:cell division"/>
    <property type="evidence" value="ECO:0007669"/>
    <property type="project" value="UniProtKB-KW"/>
</dbReference>
<evidence type="ECO:0000313" key="15">
    <source>
        <dbReference type="Proteomes" id="UP000664800"/>
    </source>
</evidence>
<feature type="short sequence motif" description="Meso-diaminopimelate recognition motif" evidence="7">
    <location>
        <begin position="412"/>
        <end position="415"/>
    </location>
</feature>
<feature type="binding site" evidence="7">
    <location>
        <begin position="412"/>
        <end position="415"/>
    </location>
    <ligand>
        <name>meso-2,6-diaminopimelate</name>
        <dbReference type="ChEBI" id="CHEBI:57791"/>
    </ligand>
</feature>
<dbReference type="SUPFAM" id="SSF53244">
    <property type="entry name" value="MurD-like peptide ligases, peptide-binding domain"/>
    <property type="match status" value="2"/>
</dbReference>
<evidence type="ECO:0000256" key="10">
    <source>
        <dbReference type="RuleBase" id="RU004136"/>
    </source>
</evidence>
<dbReference type="SUPFAM" id="SSF53623">
    <property type="entry name" value="MurD-like peptide ligases, catalytic domain"/>
    <property type="match status" value="2"/>
</dbReference>
<keyword evidence="7" id="KW-0460">Magnesium</keyword>
<keyword evidence="3 8" id="KW-0133">Cell shape</keyword>
<comment type="function">
    <text evidence="7">Catalyzes the addition of meso-diaminopimelic acid to the nucleotide precursor UDP-N-acetylmuramoyl-L-alanyl-D-glutamate (UMAG) in the biosynthesis of bacterial cell-wall peptidoglycan.</text>
</comment>
<protein>
    <recommendedName>
        <fullName evidence="7 8">Multifunctional fusion protein</fullName>
    </recommendedName>
    <domain>
        <recommendedName>
            <fullName evidence="7">UDP-N-acetylmuramoyl-L-alanyl-D-glutamate--2,6-diaminopimelate ligase</fullName>
            <ecNumber evidence="7">6.3.2.13</ecNumber>
        </recommendedName>
        <alternativeName>
            <fullName evidence="7">Meso-A2pm-adding enzyme</fullName>
        </alternativeName>
        <alternativeName>
            <fullName evidence="7">Meso-diaminopimelate-adding enzyme</fullName>
        </alternativeName>
        <alternativeName>
            <fullName evidence="7">UDP-MurNAc-L-Ala-D-Glu:meso-diaminopimelate ligase</fullName>
        </alternativeName>
        <alternativeName>
            <fullName evidence="7">UDP-MurNAc-tripeptide synthetase</fullName>
        </alternativeName>
        <alternativeName>
            <fullName evidence="7">UDP-N-acetylmuramyl-tripeptide synthetase</fullName>
        </alternativeName>
    </domain>
    <domain>
        <recommendedName>
            <fullName evidence="8">UDP-N-acetylmuramoyl-tripeptide--D-alanyl-D-alanine ligase</fullName>
            <ecNumber evidence="8">6.3.2.10</ecNumber>
        </recommendedName>
        <alternativeName>
            <fullName evidence="8">D-alanyl-D-alanine-adding enzyme</fullName>
        </alternativeName>
    </domain>
</protein>
<dbReference type="AlphaFoldDB" id="A0A8I1SWP4"/>
<name>A0A8I1SWP4_THIA3</name>
<dbReference type="Proteomes" id="UP000664800">
    <property type="component" value="Unassembled WGS sequence"/>
</dbReference>
<keyword evidence="8 14" id="KW-0436">Ligase</keyword>
<comment type="caution">
    <text evidence="7">Lacks conserved residue(s) required for the propagation of feature annotation.</text>
</comment>
<dbReference type="GO" id="GO:0000287">
    <property type="term" value="F:magnesium ion binding"/>
    <property type="evidence" value="ECO:0007669"/>
    <property type="project" value="UniProtKB-UniRule"/>
</dbReference>
<dbReference type="GO" id="GO:0047480">
    <property type="term" value="F:UDP-N-acetylmuramoyl-tripeptide-D-alanyl-D-alanine ligase activity"/>
    <property type="evidence" value="ECO:0007669"/>
    <property type="project" value="UniProtKB-UniRule"/>
</dbReference>
<evidence type="ECO:0000256" key="4">
    <source>
        <dbReference type="ARBA" id="ARBA00022984"/>
    </source>
</evidence>
<feature type="domain" description="Mur ligase N-terminal catalytic" evidence="11">
    <location>
        <begin position="520"/>
        <end position="590"/>
    </location>
</feature>
<dbReference type="InterPro" id="IPR005863">
    <property type="entry name" value="UDP-N-AcMur_synth"/>
</dbReference>
<evidence type="ECO:0000256" key="5">
    <source>
        <dbReference type="ARBA" id="ARBA00023306"/>
    </source>
</evidence>
<comment type="cofactor">
    <cofactor evidence="7">
        <name>Mg(2+)</name>
        <dbReference type="ChEBI" id="CHEBI:18420"/>
    </cofactor>
</comment>
<dbReference type="EC" id="6.3.2.13" evidence="7"/>
<dbReference type="Pfam" id="PF08245">
    <property type="entry name" value="Mur_ligase_M"/>
    <property type="match status" value="2"/>
</dbReference>
<feature type="binding site" evidence="7">
    <location>
        <begin position="113"/>
        <end position="119"/>
    </location>
    <ligand>
        <name>ATP</name>
        <dbReference type="ChEBI" id="CHEBI:30616"/>
    </ligand>
</feature>
<proteinExistence type="inferred from homology"/>
<comment type="function">
    <text evidence="8 10">Involved in cell wall formation. Catalyzes the final step in the synthesis of UDP-N-acetylmuramoyl-pentapeptide, the precursor of murein.</text>
</comment>
<keyword evidence="4 8" id="KW-0573">Peptidoglycan synthesis</keyword>
<dbReference type="SUPFAM" id="SSF63418">
    <property type="entry name" value="MurE/MurF N-terminal domain"/>
    <property type="match status" value="2"/>
</dbReference>
<comment type="PTM">
    <text evidence="7">Carboxylation is probably crucial for Mg(2+) binding and, consequently, for the gamma-phosphate positioning of ATP.</text>
</comment>
<feature type="domain" description="Mur ligase C-terminal" evidence="12">
    <location>
        <begin position="824"/>
        <end position="945"/>
    </location>
</feature>
<dbReference type="RefSeq" id="WP_276729020.1">
    <property type="nucleotide sequence ID" value="NZ_JAFKMR010000013.1"/>
</dbReference>
<evidence type="ECO:0000256" key="7">
    <source>
        <dbReference type="HAMAP-Rule" id="MF_00208"/>
    </source>
</evidence>
<keyword evidence="8" id="KW-0067">ATP-binding</keyword>
<comment type="subcellular location">
    <subcellularLocation>
        <location evidence="8 9">Cytoplasm</location>
    </subcellularLocation>
</comment>
<feature type="binding site" evidence="7">
    <location>
        <position position="463"/>
    </location>
    <ligand>
        <name>meso-2,6-diaminopimelate</name>
        <dbReference type="ChEBI" id="CHEBI:57791"/>
    </ligand>
</feature>
<dbReference type="EC" id="6.3.2.10" evidence="8"/>
<evidence type="ECO:0000313" key="14">
    <source>
        <dbReference type="EMBL" id="MBN8743799.1"/>
    </source>
</evidence>
<dbReference type="NCBIfam" id="NF001126">
    <property type="entry name" value="PRK00139.1-4"/>
    <property type="match status" value="1"/>
</dbReference>
<feature type="binding site" evidence="7">
    <location>
        <position position="190"/>
    </location>
    <ligand>
        <name>UDP-N-acetyl-alpha-D-muramoyl-L-alanyl-D-glutamate</name>
        <dbReference type="ChEBI" id="CHEBI:83900"/>
    </ligand>
</feature>
<sequence length="975" mass="102237">MSHTPKAVDTVLQALRALGVAADATWTADSRSLQPGEVFVAWPGAARDPRQFVAQALAAGAAAALVEAEGVQHFGFTDPRILAVDGLKALAGPLAAAWYGHPSEAVKLLAVTGTNGKTSCALWAAQALNAAGQRCGVIGTLGAGWPDALQPTGFTTPDPVRLQTILARLREQGALWCAIEASSIGLDEHRLAGCAIHAAAFTNLTQDHLDYHGDMAAYARAKRALFVWPGLQHAVLDIDDPYAASVLLADCRSRGLQVQTTALIAKADWCAEDVVQTSTGQRLTLVHHHHRHALDLPVLGAFNLRNLLVVAALLHTTGLDDAAIAAALRTVRAVPGRMQMLGGIGAPLAVIDYAHTPDALDKALQALRPVTAKRKGKLWCVFGAGGDRDARKRPLMVQAAEAHADRVVLTSDNPRSEAPGAILQDLLAGLQQPAQALLIEDRAAAIAQTLSHAAVHDVVLIAGKGHENTQEIAGHKQAFSDAFHARMALATRGAGLCSLGELRDWIGPEARLIGEADVAVSAIETDSRKLTPGALFVALRGARFDAHDFLPQAAAAGARALLAEQGVAASGLPGIEAPDTLRALGLLARGWRRQQTLPLIAVTGSNGKTTVTQMLASILAAWQGQDQRLATQGNFNNEVGLPLTLLRLRPQHQAAVVELGMNHPGEIAWLASLAEPTVALVNNAQREHQEFMHSVEAVAHENGAVLAALPQTGVAVFPAGDAQNAIWVAQAAGRRVLRFALREAAEADVEAEVSGHAFYRQGQLRLQLHTPAGHAEVGLQLLGRHNARNALAATAAALAAGAPLDAICRGLEAFAPVAGRLVPRRLRCADEHTLLLIDDSYNANPDSVRAAIDVLTELPGRSLLLLGDMGEVGDNGPAFHAEVGAYAAQRGVAALWACGAMTAQAVAAAQAAGLAAAKHQPDLMDFTLDAAVLREFDTVLVKGSRFMRMERAVQAIAALAANGNGASTQEVHHAA</sequence>
<evidence type="ECO:0000256" key="3">
    <source>
        <dbReference type="ARBA" id="ARBA00022960"/>
    </source>
</evidence>
<dbReference type="InterPro" id="IPR035911">
    <property type="entry name" value="MurE/MurF_N"/>
</dbReference>
<dbReference type="GO" id="GO:0005737">
    <property type="term" value="C:cytoplasm"/>
    <property type="evidence" value="ECO:0007669"/>
    <property type="project" value="UniProtKB-SubCell"/>
</dbReference>
<evidence type="ECO:0000256" key="6">
    <source>
        <dbReference type="ARBA" id="ARBA00023316"/>
    </source>
</evidence>
<dbReference type="GO" id="GO:0005524">
    <property type="term" value="F:ATP binding"/>
    <property type="evidence" value="ECO:0007669"/>
    <property type="project" value="UniProtKB-UniRule"/>
</dbReference>
<dbReference type="PANTHER" id="PTHR23135:SF4">
    <property type="entry name" value="UDP-N-ACETYLMURAMOYL-L-ALANYL-D-GLUTAMATE--2,6-DIAMINOPIMELATE LIGASE MURE HOMOLOG, CHLOROPLASTIC"/>
    <property type="match status" value="1"/>
</dbReference>
<feature type="binding site" evidence="7">
    <location>
        <position position="30"/>
    </location>
    <ligand>
        <name>UDP-N-acetyl-alpha-D-muramoyl-L-alanyl-D-glutamate</name>
        <dbReference type="ChEBI" id="CHEBI:83900"/>
    </ligand>
</feature>
<comment type="catalytic activity">
    <reaction evidence="7">
        <text>UDP-N-acetyl-alpha-D-muramoyl-L-alanyl-D-glutamate + meso-2,6-diaminopimelate + ATP = UDP-N-acetyl-alpha-D-muramoyl-L-alanyl-gamma-D-glutamyl-meso-2,6-diaminopimelate + ADP + phosphate + H(+)</text>
        <dbReference type="Rhea" id="RHEA:23676"/>
        <dbReference type="ChEBI" id="CHEBI:15378"/>
        <dbReference type="ChEBI" id="CHEBI:30616"/>
        <dbReference type="ChEBI" id="CHEBI:43474"/>
        <dbReference type="ChEBI" id="CHEBI:57791"/>
        <dbReference type="ChEBI" id="CHEBI:83900"/>
        <dbReference type="ChEBI" id="CHEBI:83905"/>
        <dbReference type="ChEBI" id="CHEBI:456216"/>
        <dbReference type="EC" id="6.3.2.13"/>
    </reaction>
</comment>
<comment type="similarity">
    <text evidence="8">Belongs to the MurCDEF family. MurF subfamily.</text>
</comment>
<evidence type="ECO:0000259" key="11">
    <source>
        <dbReference type="Pfam" id="PF01225"/>
    </source>
</evidence>
<feature type="domain" description="Mur ligase C-terminal" evidence="12">
    <location>
        <begin position="336"/>
        <end position="465"/>
    </location>
</feature>
<evidence type="ECO:0000259" key="13">
    <source>
        <dbReference type="Pfam" id="PF08245"/>
    </source>
</evidence>
<feature type="binding site" evidence="8">
    <location>
        <begin position="604"/>
        <end position="610"/>
    </location>
    <ligand>
        <name>ATP</name>
        <dbReference type="ChEBI" id="CHEBI:30616"/>
    </ligand>
</feature>
<keyword evidence="8" id="KW-0963">Cytoplasm</keyword>
<comment type="caution">
    <text evidence="14">The sequence shown here is derived from an EMBL/GenBank/DDBJ whole genome shotgun (WGS) entry which is preliminary data.</text>
</comment>
<organism evidence="14 15">
    <name type="scientific">Thiomonas arsenitoxydans (strain DSM 22701 / CIP 110005 / 3As)</name>
    <dbReference type="NCBI Taxonomy" id="426114"/>
    <lineage>
        <taxon>Bacteria</taxon>
        <taxon>Pseudomonadati</taxon>
        <taxon>Pseudomonadota</taxon>
        <taxon>Betaproteobacteria</taxon>
        <taxon>Burkholderiales</taxon>
        <taxon>Thiomonas</taxon>
    </lineage>
</organism>
<dbReference type="InterPro" id="IPR013221">
    <property type="entry name" value="Mur_ligase_cen"/>
</dbReference>